<feature type="compositionally biased region" description="Basic and acidic residues" evidence="1">
    <location>
        <begin position="123"/>
        <end position="143"/>
    </location>
</feature>
<reference evidence="2 3" key="1">
    <citation type="submission" date="2024-02" db="EMBL/GenBank/DDBJ databases">
        <title>de novo genome assembly of Solanum bulbocastanum strain 11H21.</title>
        <authorList>
            <person name="Hosaka A.J."/>
        </authorList>
    </citation>
    <scope>NUCLEOTIDE SEQUENCE [LARGE SCALE GENOMIC DNA]</scope>
    <source>
        <tissue evidence="2">Young leaves</tissue>
    </source>
</reference>
<evidence type="ECO:0000313" key="2">
    <source>
        <dbReference type="EMBL" id="KAK6773814.1"/>
    </source>
</evidence>
<protein>
    <submittedName>
        <fullName evidence="2">Uncharacterized protein</fullName>
    </submittedName>
</protein>
<name>A0AAN8XZK7_SOLBU</name>
<evidence type="ECO:0000256" key="1">
    <source>
        <dbReference type="SAM" id="MobiDB-lite"/>
    </source>
</evidence>
<dbReference type="EMBL" id="JBANQN010000012">
    <property type="protein sequence ID" value="KAK6773814.1"/>
    <property type="molecule type" value="Genomic_DNA"/>
</dbReference>
<gene>
    <name evidence="2" type="ORF">RDI58_029053</name>
</gene>
<proteinExistence type="predicted"/>
<comment type="caution">
    <text evidence="2">The sequence shown here is derived from an EMBL/GenBank/DDBJ whole genome shotgun (WGS) entry which is preliminary data.</text>
</comment>
<evidence type="ECO:0000313" key="3">
    <source>
        <dbReference type="Proteomes" id="UP001371456"/>
    </source>
</evidence>
<feature type="region of interest" description="Disordered" evidence="1">
    <location>
        <begin position="101"/>
        <end position="152"/>
    </location>
</feature>
<keyword evidence="3" id="KW-1185">Reference proteome</keyword>
<dbReference type="Proteomes" id="UP001371456">
    <property type="component" value="Unassembled WGS sequence"/>
</dbReference>
<dbReference type="AlphaFoldDB" id="A0AAN8XZK7"/>
<feature type="region of interest" description="Disordered" evidence="1">
    <location>
        <begin position="164"/>
        <end position="195"/>
    </location>
</feature>
<sequence>MGACASRPNVLNGDAPEDALDNIVAKDVEVVVKEELVKKEDIVIVDDDDVDHTSSVDNLLNNEEGKGSIEEKEETLVKTNEVACGEEEKYSEVQKVVDNGPKFDAVDDEKKIKHVKSQTPEEEVVKPSIERENKKDDKEKLPEEAPANNTIEVKLAFEDNKIEDKLAVTEDPNSNPQKNKAYEKPTVTENLNSDA</sequence>
<accession>A0AAN8XZK7</accession>
<organism evidence="2 3">
    <name type="scientific">Solanum bulbocastanum</name>
    <name type="common">Wild potato</name>
    <dbReference type="NCBI Taxonomy" id="147425"/>
    <lineage>
        <taxon>Eukaryota</taxon>
        <taxon>Viridiplantae</taxon>
        <taxon>Streptophyta</taxon>
        <taxon>Embryophyta</taxon>
        <taxon>Tracheophyta</taxon>
        <taxon>Spermatophyta</taxon>
        <taxon>Magnoliopsida</taxon>
        <taxon>eudicotyledons</taxon>
        <taxon>Gunneridae</taxon>
        <taxon>Pentapetalae</taxon>
        <taxon>asterids</taxon>
        <taxon>lamiids</taxon>
        <taxon>Solanales</taxon>
        <taxon>Solanaceae</taxon>
        <taxon>Solanoideae</taxon>
        <taxon>Solaneae</taxon>
        <taxon>Solanum</taxon>
    </lineage>
</organism>